<gene>
    <name evidence="3" type="ORF">PFY00_05140</name>
</gene>
<evidence type="ECO:0000259" key="2">
    <source>
        <dbReference type="PROSITE" id="PS50234"/>
    </source>
</evidence>
<reference evidence="3 4" key="1">
    <citation type="submission" date="2023-01" db="EMBL/GenBank/DDBJ databases">
        <title>Thalassococcus onchidii sp. nov., isolated from a marine invertebrate from the South China Sea.</title>
        <authorList>
            <person name="Xu S."/>
            <person name="Liu Z."/>
            <person name="Xu Y."/>
        </authorList>
    </citation>
    <scope>NUCLEOTIDE SEQUENCE [LARGE SCALE GENOMIC DNA]</scope>
    <source>
        <strain evidence="3 4">KCTC 32084</strain>
    </source>
</reference>
<keyword evidence="4" id="KW-1185">Reference proteome</keyword>
<accession>A0ABT4XQ68</accession>
<name>A0ABT4XQ68_9RHOB</name>
<evidence type="ECO:0000256" key="1">
    <source>
        <dbReference type="SAM" id="SignalP"/>
    </source>
</evidence>
<dbReference type="Proteomes" id="UP001210720">
    <property type="component" value="Unassembled WGS sequence"/>
</dbReference>
<dbReference type="InterPro" id="IPR036465">
    <property type="entry name" value="vWFA_dom_sf"/>
</dbReference>
<comment type="caution">
    <text evidence="3">The sequence shown here is derived from an EMBL/GenBank/DDBJ whole genome shotgun (WGS) entry which is preliminary data.</text>
</comment>
<evidence type="ECO:0000313" key="3">
    <source>
        <dbReference type="EMBL" id="MDA7424101.1"/>
    </source>
</evidence>
<dbReference type="CDD" id="cd00198">
    <property type="entry name" value="vWFA"/>
    <property type="match status" value="1"/>
</dbReference>
<dbReference type="PANTHER" id="PTHR10579:SF43">
    <property type="entry name" value="ZINC FINGER (C3HC4-TYPE RING FINGER) FAMILY PROTEIN"/>
    <property type="match status" value="1"/>
</dbReference>
<feature type="domain" description="VWFA" evidence="2">
    <location>
        <begin position="32"/>
        <end position="176"/>
    </location>
</feature>
<sequence length="239" mass="24892">MPFAPVLRAGAVWAALFGPMAPATAQTSCTEDAMIVFDGSGSMAEIGFNLIGTPRISEAREAMRQVMPEISNLRRLGLIIYGPGGDKTCENIDLRFGPKAGAGPQILRDVESLQPAGGTPLTLSVQIAAEALQYRSQPGTIVLVTDGDETCGGAPCELAAQFAANSAGLVVHVIGYKVRGDHFSWGGSDDTDYSDSTSVARCLAEQTGGLYVGAETIEDLIGALRVTLGCTVLGSLDIR</sequence>
<dbReference type="PROSITE" id="PS50234">
    <property type="entry name" value="VWFA"/>
    <property type="match status" value="1"/>
</dbReference>
<dbReference type="InterPro" id="IPR002035">
    <property type="entry name" value="VWF_A"/>
</dbReference>
<feature type="signal peptide" evidence="1">
    <location>
        <begin position="1"/>
        <end position="25"/>
    </location>
</feature>
<proteinExistence type="predicted"/>
<dbReference type="RefSeq" id="WP_271431467.1">
    <property type="nucleotide sequence ID" value="NZ_JAQIOY010000002.1"/>
</dbReference>
<dbReference type="Gene3D" id="3.40.50.410">
    <property type="entry name" value="von Willebrand factor, type A domain"/>
    <property type="match status" value="1"/>
</dbReference>
<dbReference type="SUPFAM" id="SSF53300">
    <property type="entry name" value="vWA-like"/>
    <property type="match status" value="1"/>
</dbReference>
<keyword evidence="1" id="KW-0732">Signal</keyword>
<dbReference type="EMBL" id="JAQIOY010000002">
    <property type="protein sequence ID" value="MDA7424101.1"/>
    <property type="molecule type" value="Genomic_DNA"/>
</dbReference>
<dbReference type="InterPro" id="IPR051266">
    <property type="entry name" value="CLCR"/>
</dbReference>
<organism evidence="3 4">
    <name type="scientific">Thalassococcus lentus</name>
    <dbReference type="NCBI Taxonomy" id="1210524"/>
    <lineage>
        <taxon>Bacteria</taxon>
        <taxon>Pseudomonadati</taxon>
        <taxon>Pseudomonadota</taxon>
        <taxon>Alphaproteobacteria</taxon>
        <taxon>Rhodobacterales</taxon>
        <taxon>Roseobacteraceae</taxon>
        <taxon>Thalassococcus</taxon>
    </lineage>
</organism>
<protein>
    <submittedName>
        <fullName evidence="3">VWA domain-containing protein</fullName>
    </submittedName>
</protein>
<dbReference type="Pfam" id="PF13519">
    <property type="entry name" value="VWA_2"/>
    <property type="match status" value="1"/>
</dbReference>
<feature type="chain" id="PRO_5046587637" evidence="1">
    <location>
        <begin position="26"/>
        <end position="239"/>
    </location>
</feature>
<dbReference type="PANTHER" id="PTHR10579">
    <property type="entry name" value="CALCIUM-ACTIVATED CHLORIDE CHANNEL REGULATOR"/>
    <property type="match status" value="1"/>
</dbReference>
<evidence type="ECO:0000313" key="4">
    <source>
        <dbReference type="Proteomes" id="UP001210720"/>
    </source>
</evidence>